<keyword evidence="3" id="KW-0808">Transferase</keyword>
<dbReference type="InterPro" id="IPR005196">
    <property type="entry name" value="Glyco_hydro_65_N"/>
</dbReference>
<evidence type="ECO:0000313" key="9">
    <source>
        <dbReference type="EMBL" id="POH37063.1"/>
    </source>
</evidence>
<gene>
    <name evidence="9" type="ORF">C2R26_04920</name>
</gene>
<proteinExistence type="inferred from homology"/>
<evidence type="ECO:0000256" key="1">
    <source>
        <dbReference type="ARBA" id="ARBA00006768"/>
    </source>
</evidence>
<dbReference type="PANTHER" id="PTHR11051">
    <property type="entry name" value="GLYCOSYL HYDROLASE-RELATED"/>
    <property type="match status" value="1"/>
</dbReference>
<dbReference type="InterPro" id="IPR011013">
    <property type="entry name" value="Gal_mutarotase_sf_dom"/>
</dbReference>
<name>A0A2P4R753_9LACO</name>
<evidence type="ECO:0000259" key="8">
    <source>
        <dbReference type="Pfam" id="PF03636"/>
    </source>
</evidence>
<reference evidence="9" key="1">
    <citation type="submission" date="2018-01" db="EMBL/GenBank/DDBJ databases">
        <title>Genome sequnecing of Lactobacillus formosensis KACC 18721.</title>
        <authorList>
            <person name="Kim S.-J."/>
            <person name="Heo J."/>
        </authorList>
    </citation>
    <scope>NUCLEOTIDE SEQUENCE</scope>
    <source>
        <strain evidence="9">KACC 18721</strain>
    </source>
</reference>
<dbReference type="InterPro" id="IPR005194">
    <property type="entry name" value="Glyco_hydro_65_C"/>
</dbReference>
<protein>
    <submittedName>
        <fullName evidence="9">Glycoside hydrolase family 65 protein</fullName>
    </submittedName>
</protein>
<dbReference type="GO" id="GO:0030246">
    <property type="term" value="F:carbohydrate binding"/>
    <property type="evidence" value="ECO:0007669"/>
    <property type="project" value="InterPro"/>
</dbReference>
<dbReference type="Gene3D" id="2.60.420.10">
    <property type="entry name" value="Maltose phosphorylase, domain 3"/>
    <property type="match status" value="1"/>
</dbReference>
<dbReference type="SUPFAM" id="SSF48208">
    <property type="entry name" value="Six-hairpin glycosidases"/>
    <property type="match status" value="1"/>
</dbReference>
<feature type="domain" description="Glycoside hydrolase family 65 central catalytic" evidence="6">
    <location>
        <begin position="315"/>
        <end position="691"/>
    </location>
</feature>
<dbReference type="Gene3D" id="2.70.98.40">
    <property type="entry name" value="Glycoside hydrolase, family 65, N-terminal domain"/>
    <property type="match status" value="1"/>
</dbReference>
<comment type="caution">
    <text evidence="9">The sequence shown here is derived from an EMBL/GenBank/DDBJ whole genome shotgun (WGS) entry which is preliminary data.</text>
</comment>
<dbReference type="InterPro" id="IPR012341">
    <property type="entry name" value="6hp_glycosidase-like_sf"/>
</dbReference>
<sequence>MKFCVDTDKKNSWYIGTDNYDQFLLNKVESLMAQGNGYLGIRAVSEERQLDERRNMFVAGTFDEYPGEVTELPNLPDLINMEIVIDNQVLSLRDGRIEKYHKYLNLKNGELVRIFTWIINGKKVFFKFSRFVSMKDKHLIVSKVEISSDQDNLNIQIRSGIDGQQTNSATQHLMEGDKRLYEDRFIQLVEETQQSHIKFVFNVRHKVYVDNVLLNIRPYIKMGRRQIFGNYDLNLNRDQTFTLVKYSNVYTSLDQDIKTKELATQSIIKLKDNCKKSYRELLQTSTKVWNKEVWQKSFVEIDSEDIRPQTAINFARYQLAVNTPRDPRMNIGAKGITGEGYKGHTFWDTEIFMLPYYIFTMPNIARDLLTYRYLGLAGAHKKAQANNYRGAQFPWEAAIVEEGETAPLWGSADIVTGESMKIWSGFIEQHVTSDVVIAVMEYLNATGDQEFAEKMGYEMILDVAKFWSSRLEYDQDHDRYEITDVIGPDEYKEHADNNAFTNYTAQWCLQSGIKVYEFLLKEHPDIYEKLNTKMNLENEYPDWLERVNKIYLPRPNQDGIIPEDDKYLQREEIDVTRYQANNQVSDVFKDYNLAQINKMQVTKQADVLLLIYLFEDMFSDEIKADNWNYYEPRTTHDSSLSLSTHAILANDLGLSSAAYRFYEKACEIDLGVHIGKAAQGIHMAACGGIWNMTVEGFGGLRIENGQLRIEPALPKDWHGMEYQINWQESLVHVKVIPGQMIVAVSGPEIEFVSHKQIYRVPADSEITVEVSVKTEI</sequence>
<feature type="domain" description="Glycoside hydrolase family 65 N-terminal" evidence="8">
    <location>
        <begin position="18"/>
        <end position="252"/>
    </location>
</feature>
<keyword evidence="9" id="KW-0378">Hydrolase</keyword>
<feature type="binding site" evidence="5">
    <location>
        <begin position="603"/>
        <end position="604"/>
    </location>
    <ligand>
        <name>substrate</name>
    </ligand>
</feature>
<dbReference type="Pfam" id="PF03636">
    <property type="entry name" value="Glyco_hydro_65N"/>
    <property type="match status" value="1"/>
</dbReference>
<dbReference type="InterPro" id="IPR017045">
    <property type="entry name" value="Malt_Pase/Glycosyl_Hdrlase"/>
</dbReference>
<evidence type="ECO:0000259" key="6">
    <source>
        <dbReference type="Pfam" id="PF03632"/>
    </source>
</evidence>
<dbReference type="SUPFAM" id="SSF74650">
    <property type="entry name" value="Galactose mutarotase-like"/>
    <property type="match status" value="1"/>
</dbReference>
<evidence type="ECO:0000256" key="4">
    <source>
        <dbReference type="PIRSR" id="PIRSR036289-50"/>
    </source>
</evidence>
<dbReference type="EMBL" id="PPWZ01000029">
    <property type="protein sequence ID" value="POH37063.1"/>
    <property type="molecule type" value="Genomic_DNA"/>
</dbReference>
<feature type="domain" description="Glycoside hydrolase family 65 C-terminal" evidence="7">
    <location>
        <begin position="700"/>
        <end position="758"/>
    </location>
</feature>
<dbReference type="Pfam" id="PF03632">
    <property type="entry name" value="Glyco_hydro_65m"/>
    <property type="match status" value="1"/>
</dbReference>
<evidence type="ECO:0000256" key="2">
    <source>
        <dbReference type="ARBA" id="ARBA00022676"/>
    </source>
</evidence>
<dbReference type="GO" id="GO:0004553">
    <property type="term" value="F:hydrolase activity, hydrolyzing O-glycosyl compounds"/>
    <property type="evidence" value="ECO:0007669"/>
    <property type="project" value="TreeGrafter"/>
</dbReference>
<dbReference type="InterPro" id="IPR008928">
    <property type="entry name" value="6-hairpin_glycosidase_sf"/>
</dbReference>
<dbReference type="GO" id="GO:0005975">
    <property type="term" value="P:carbohydrate metabolic process"/>
    <property type="evidence" value="ECO:0007669"/>
    <property type="project" value="InterPro"/>
</dbReference>
<keyword evidence="2" id="KW-0328">Glycosyltransferase</keyword>
<dbReference type="Gene3D" id="1.50.10.10">
    <property type="match status" value="1"/>
</dbReference>
<dbReference type="PANTHER" id="PTHR11051:SF8">
    <property type="entry name" value="PROTEIN-GLUCOSYLGALACTOSYLHYDROXYLYSINE GLUCOSIDASE"/>
    <property type="match status" value="1"/>
</dbReference>
<dbReference type="Pfam" id="PF03633">
    <property type="entry name" value="Glyco_hydro_65C"/>
    <property type="match status" value="1"/>
</dbReference>
<feature type="binding site" evidence="5">
    <location>
        <begin position="347"/>
        <end position="348"/>
    </location>
    <ligand>
        <name>substrate</name>
    </ligand>
</feature>
<evidence type="ECO:0000256" key="5">
    <source>
        <dbReference type="PIRSR" id="PIRSR036289-51"/>
    </source>
</evidence>
<dbReference type="InterPro" id="IPR037018">
    <property type="entry name" value="GH65_N"/>
</dbReference>
<accession>A0A2P4R753</accession>
<dbReference type="InterPro" id="IPR005195">
    <property type="entry name" value="Glyco_hydro_65_M"/>
</dbReference>
<dbReference type="GO" id="GO:0016757">
    <property type="term" value="F:glycosyltransferase activity"/>
    <property type="evidence" value="ECO:0007669"/>
    <property type="project" value="UniProtKB-KW"/>
</dbReference>
<evidence type="ECO:0000256" key="3">
    <source>
        <dbReference type="ARBA" id="ARBA00022679"/>
    </source>
</evidence>
<feature type="active site" description="Proton donor" evidence="4">
    <location>
        <position position="490"/>
    </location>
</feature>
<organism evidence="9">
    <name type="scientific">Companilactobacillus formosensis</name>
    <dbReference type="NCBI Taxonomy" id="1617889"/>
    <lineage>
        <taxon>Bacteria</taxon>
        <taxon>Bacillati</taxon>
        <taxon>Bacillota</taxon>
        <taxon>Bacilli</taxon>
        <taxon>Lactobacillales</taxon>
        <taxon>Lactobacillaceae</taxon>
        <taxon>Companilactobacillus</taxon>
    </lineage>
</organism>
<comment type="similarity">
    <text evidence="1">Belongs to the glycosyl hydrolase 65 family.</text>
</comment>
<dbReference type="AlphaFoldDB" id="A0A2P4R753"/>
<dbReference type="PIRSF" id="PIRSF036289">
    <property type="entry name" value="Glycosyl_hydrolase_malt_phosph"/>
    <property type="match status" value="1"/>
</dbReference>
<evidence type="ECO:0000259" key="7">
    <source>
        <dbReference type="Pfam" id="PF03633"/>
    </source>
</evidence>